<evidence type="ECO:0000256" key="1">
    <source>
        <dbReference type="SAM" id="MobiDB-lite"/>
    </source>
</evidence>
<feature type="region of interest" description="Disordered" evidence="1">
    <location>
        <begin position="153"/>
        <end position="174"/>
    </location>
</feature>
<accession>A0A5M6D0R5</accession>
<dbReference type="EMBL" id="VWOX01000014">
    <property type="protein sequence ID" value="KAA5540280.1"/>
    <property type="molecule type" value="Genomic_DNA"/>
</dbReference>
<protein>
    <submittedName>
        <fullName evidence="2">Uncharacterized protein</fullName>
    </submittedName>
</protein>
<keyword evidence="3" id="KW-1185">Reference proteome</keyword>
<name>A0A5M6D0R5_9BACT</name>
<evidence type="ECO:0000313" key="2">
    <source>
        <dbReference type="EMBL" id="KAA5540280.1"/>
    </source>
</evidence>
<organism evidence="2 3">
    <name type="scientific">Roseiconus nitratireducens</name>
    <dbReference type="NCBI Taxonomy" id="2605748"/>
    <lineage>
        <taxon>Bacteria</taxon>
        <taxon>Pseudomonadati</taxon>
        <taxon>Planctomycetota</taxon>
        <taxon>Planctomycetia</taxon>
        <taxon>Pirellulales</taxon>
        <taxon>Pirellulaceae</taxon>
        <taxon>Roseiconus</taxon>
    </lineage>
</organism>
<proteinExistence type="predicted"/>
<comment type="caution">
    <text evidence="2">The sequence shown here is derived from an EMBL/GenBank/DDBJ whole genome shotgun (WGS) entry which is preliminary data.</text>
</comment>
<reference evidence="2 3" key="1">
    <citation type="submission" date="2019-08" db="EMBL/GenBank/DDBJ databases">
        <authorList>
            <person name="Dhanesh K."/>
            <person name="Kumar G."/>
            <person name="Sasikala C."/>
            <person name="Venkata Ramana C."/>
        </authorList>
    </citation>
    <scope>NUCLEOTIDE SEQUENCE [LARGE SCALE GENOMIC DNA]</scope>
    <source>
        <strain evidence="2 3">JC645</strain>
    </source>
</reference>
<dbReference type="AlphaFoldDB" id="A0A5M6D0R5"/>
<sequence length="174" mass="20152">MRLDRELIELATELRREHILGMDILAGWRESLGTETQGRYSALVARYNGQKRQRATELRALAEHADKSSAAEIYKLALKLQTTREDVSDAIIEIASAIPKQNGGYPWPKDYPADRWIFENIGSMKFNEVKAELEKRKKSDGWKVPMTRPAIKERARRYAEHHELTTPDFNENNR</sequence>
<gene>
    <name evidence="2" type="ORF">FYK55_21890</name>
</gene>
<dbReference type="RefSeq" id="WP_150078752.1">
    <property type="nucleotide sequence ID" value="NZ_VWOX01000014.1"/>
</dbReference>
<evidence type="ECO:0000313" key="3">
    <source>
        <dbReference type="Proteomes" id="UP000324479"/>
    </source>
</evidence>
<dbReference type="Proteomes" id="UP000324479">
    <property type="component" value="Unassembled WGS sequence"/>
</dbReference>